<dbReference type="PANTHER" id="PTHR37299">
    <property type="entry name" value="TRANSCRIPTIONAL REGULATOR-RELATED"/>
    <property type="match status" value="1"/>
</dbReference>
<dbReference type="Pfam" id="PF00072">
    <property type="entry name" value="Response_reg"/>
    <property type="match status" value="1"/>
</dbReference>
<dbReference type="EMBL" id="JADKGY010000001">
    <property type="protein sequence ID" value="MBK9980825.1"/>
    <property type="molecule type" value="Genomic_DNA"/>
</dbReference>
<sequence length="256" mass="29472">MMNLIKVVLVDDEPRGLKVLQLLTSAYADQVVVVAACTDPHIAIQKINELTPDLIIMDIQMPKLTAFDVLSALNNPQVEVIFATAFNAYALRAFQYSAVDYLLKPIDEEHFQRAMEKAIERIRQKNANNHFETLLYNIQKVRNSEDMKICIPDSKGFKVIRVADILYCEADSCYTIIHFRKQPSLVSSRTLAEYDALLDPDHFFRIHRSYIVNIHHIKEYRKGEGGAVVMEDDKTLEVSRRKKEEFMEKMKGLYGS</sequence>
<evidence type="ECO:0000313" key="4">
    <source>
        <dbReference type="EMBL" id="MBK9980825.1"/>
    </source>
</evidence>
<dbReference type="GO" id="GO:0003677">
    <property type="term" value="F:DNA binding"/>
    <property type="evidence" value="ECO:0007669"/>
    <property type="project" value="InterPro"/>
</dbReference>
<dbReference type="InterPro" id="IPR007492">
    <property type="entry name" value="LytTR_DNA-bd_dom"/>
</dbReference>
<dbReference type="InterPro" id="IPR011006">
    <property type="entry name" value="CheY-like_superfamily"/>
</dbReference>
<dbReference type="Pfam" id="PF04397">
    <property type="entry name" value="LytTR"/>
    <property type="match status" value="1"/>
</dbReference>
<evidence type="ECO:0000313" key="5">
    <source>
        <dbReference type="Proteomes" id="UP000808337"/>
    </source>
</evidence>
<comment type="caution">
    <text evidence="4">The sequence shown here is derived from an EMBL/GenBank/DDBJ whole genome shotgun (WGS) entry which is preliminary data.</text>
</comment>
<dbReference type="SMART" id="SM00448">
    <property type="entry name" value="REC"/>
    <property type="match status" value="1"/>
</dbReference>
<dbReference type="Proteomes" id="UP000808337">
    <property type="component" value="Unassembled WGS sequence"/>
</dbReference>
<feature type="domain" description="Response regulatory" evidence="2">
    <location>
        <begin position="6"/>
        <end position="119"/>
    </location>
</feature>
<dbReference type="Gene3D" id="3.40.50.2300">
    <property type="match status" value="1"/>
</dbReference>
<dbReference type="AlphaFoldDB" id="A0A9D7SS87"/>
<dbReference type="PROSITE" id="PS50110">
    <property type="entry name" value="RESPONSE_REGULATORY"/>
    <property type="match status" value="1"/>
</dbReference>
<accession>A0A9D7SS87</accession>
<feature type="modified residue" description="4-aspartylphosphate" evidence="1">
    <location>
        <position position="58"/>
    </location>
</feature>
<dbReference type="SUPFAM" id="SSF52172">
    <property type="entry name" value="CheY-like"/>
    <property type="match status" value="1"/>
</dbReference>
<dbReference type="InterPro" id="IPR001789">
    <property type="entry name" value="Sig_transdc_resp-reg_receiver"/>
</dbReference>
<name>A0A9D7SS87_9BACT</name>
<dbReference type="PROSITE" id="PS50930">
    <property type="entry name" value="HTH_LYTTR"/>
    <property type="match status" value="1"/>
</dbReference>
<dbReference type="SMART" id="SM00850">
    <property type="entry name" value="LytTR"/>
    <property type="match status" value="1"/>
</dbReference>
<organism evidence="4 5">
    <name type="scientific">Candidatus Opimibacter skivensis</name>
    <dbReference type="NCBI Taxonomy" id="2982028"/>
    <lineage>
        <taxon>Bacteria</taxon>
        <taxon>Pseudomonadati</taxon>
        <taxon>Bacteroidota</taxon>
        <taxon>Saprospiria</taxon>
        <taxon>Saprospirales</taxon>
        <taxon>Saprospiraceae</taxon>
        <taxon>Candidatus Opimibacter</taxon>
    </lineage>
</organism>
<reference evidence="4 5" key="1">
    <citation type="submission" date="2020-10" db="EMBL/GenBank/DDBJ databases">
        <title>Connecting structure to function with the recovery of over 1000 high-quality activated sludge metagenome-assembled genomes encoding full-length rRNA genes using long-read sequencing.</title>
        <authorList>
            <person name="Singleton C.M."/>
            <person name="Petriglieri F."/>
            <person name="Kristensen J.M."/>
            <person name="Kirkegaard R.H."/>
            <person name="Michaelsen T.Y."/>
            <person name="Andersen M.H."/>
            <person name="Karst S.M."/>
            <person name="Dueholm M.S."/>
            <person name="Nielsen P.H."/>
            <person name="Albertsen M."/>
        </authorList>
    </citation>
    <scope>NUCLEOTIDE SEQUENCE [LARGE SCALE GENOMIC DNA]</scope>
    <source>
        <strain evidence="4">Ribe_18-Q3-R11-54_MAXAC.273</strain>
    </source>
</reference>
<dbReference type="GO" id="GO:0000156">
    <property type="term" value="F:phosphorelay response regulator activity"/>
    <property type="evidence" value="ECO:0007669"/>
    <property type="project" value="InterPro"/>
</dbReference>
<gene>
    <name evidence="4" type="ORF">IPP15_00115</name>
</gene>
<protein>
    <submittedName>
        <fullName evidence="4">Response regulator transcription factor</fullName>
    </submittedName>
</protein>
<evidence type="ECO:0000259" key="2">
    <source>
        <dbReference type="PROSITE" id="PS50110"/>
    </source>
</evidence>
<dbReference type="Gene3D" id="2.40.50.1020">
    <property type="entry name" value="LytTr DNA-binding domain"/>
    <property type="match status" value="1"/>
</dbReference>
<proteinExistence type="predicted"/>
<dbReference type="PANTHER" id="PTHR37299:SF1">
    <property type="entry name" value="STAGE 0 SPORULATION PROTEIN A HOMOLOG"/>
    <property type="match status" value="1"/>
</dbReference>
<evidence type="ECO:0000256" key="1">
    <source>
        <dbReference type="PROSITE-ProRule" id="PRU00169"/>
    </source>
</evidence>
<evidence type="ECO:0000259" key="3">
    <source>
        <dbReference type="PROSITE" id="PS50930"/>
    </source>
</evidence>
<feature type="domain" description="HTH LytTR-type" evidence="3">
    <location>
        <begin position="149"/>
        <end position="252"/>
    </location>
</feature>
<dbReference type="InterPro" id="IPR046947">
    <property type="entry name" value="LytR-like"/>
</dbReference>
<keyword evidence="1" id="KW-0597">Phosphoprotein</keyword>